<proteinExistence type="predicted"/>
<gene>
    <name evidence="2" type="ORF">CSUI_006596</name>
</gene>
<evidence type="ECO:0000313" key="3">
    <source>
        <dbReference type="Proteomes" id="UP000221165"/>
    </source>
</evidence>
<keyword evidence="1" id="KW-1133">Transmembrane helix</keyword>
<organism evidence="2 3">
    <name type="scientific">Cystoisospora suis</name>
    <dbReference type="NCBI Taxonomy" id="483139"/>
    <lineage>
        <taxon>Eukaryota</taxon>
        <taxon>Sar</taxon>
        <taxon>Alveolata</taxon>
        <taxon>Apicomplexa</taxon>
        <taxon>Conoidasida</taxon>
        <taxon>Coccidia</taxon>
        <taxon>Eucoccidiorida</taxon>
        <taxon>Eimeriorina</taxon>
        <taxon>Sarcocystidae</taxon>
        <taxon>Cystoisospora</taxon>
    </lineage>
</organism>
<accession>A0A2C6KTK2</accession>
<dbReference type="RefSeq" id="XP_067921272.1">
    <property type="nucleotide sequence ID" value="XM_068066752.1"/>
</dbReference>
<keyword evidence="3" id="KW-1185">Reference proteome</keyword>
<feature type="transmembrane region" description="Helical" evidence="1">
    <location>
        <begin position="58"/>
        <end position="78"/>
    </location>
</feature>
<dbReference type="VEuPathDB" id="ToxoDB:CSUI_006596"/>
<keyword evidence="1" id="KW-0812">Transmembrane</keyword>
<evidence type="ECO:0000256" key="1">
    <source>
        <dbReference type="SAM" id="Phobius"/>
    </source>
</evidence>
<reference evidence="2 3" key="1">
    <citation type="journal article" date="2017" name="Int. J. Parasitol.">
        <title>The genome of the protozoan parasite Cystoisospora suis and a reverse vaccinology approach to identify vaccine candidates.</title>
        <authorList>
            <person name="Palmieri N."/>
            <person name="Shrestha A."/>
            <person name="Ruttkowski B."/>
            <person name="Beck T."/>
            <person name="Vogl C."/>
            <person name="Tomley F."/>
            <person name="Blake D.P."/>
            <person name="Joachim A."/>
        </authorList>
    </citation>
    <scope>NUCLEOTIDE SEQUENCE [LARGE SCALE GENOMIC DNA]</scope>
    <source>
        <strain evidence="2 3">Wien I</strain>
    </source>
</reference>
<name>A0A2C6KTK2_9APIC</name>
<dbReference type="EMBL" id="MIGC01003357">
    <property type="protein sequence ID" value="PHJ19574.1"/>
    <property type="molecule type" value="Genomic_DNA"/>
</dbReference>
<evidence type="ECO:0008006" key="4">
    <source>
        <dbReference type="Google" id="ProtNLM"/>
    </source>
</evidence>
<evidence type="ECO:0000313" key="2">
    <source>
        <dbReference type="EMBL" id="PHJ19574.1"/>
    </source>
</evidence>
<feature type="transmembrane region" description="Helical" evidence="1">
    <location>
        <begin position="29"/>
        <end position="46"/>
    </location>
</feature>
<protein>
    <recommendedName>
        <fullName evidence="4">Transmembrane protein</fullName>
    </recommendedName>
</protein>
<dbReference type="GeneID" id="94429963"/>
<sequence>MSEKLSFLPSLVVTFCVKSFDTPLLNFSAWWIFHSLGLHFLCLNVSNPFYTELRLRSVVYFSTALLGCTYTVTLASVLKHSFVSSQLTQHLET</sequence>
<dbReference type="Proteomes" id="UP000221165">
    <property type="component" value="Unassembled WGS sequence"/>
</dbReference>
<dbReference type="AlphaFoldDB" id="A0A2C6KTK2"/>
<comment type="caution">
    <text evidence="2">The sequence shown here is derived from an EMBL/GenBank/DDBJ whole genome shotgun (WGS) entry which is preliminary data.</text>
</comment>
<keyword evidence="1" id="KW-0472">Membrane</keyword>